<sequence>MNNIQLKVLIKSINVSYVGQDSKLMVTGNCKFQHYDHSSPNKKKTCTLKYKAFGYAARTLEKIKVNTTCIISGSLDIYSPNDDNPNHQAILNISTVIPVEILDTTEYNKVVSKPKSTSEPVAVNNTEEQTEESSDYVPF</sequence>
<dbReference type="Proteomes" id="UP000003477">
    <property type="component" value="Unassembled WGS sequence"/>
</dbReference>
<dbReference type="EMBL" id="AESD01001093">
    <property type="protein sequence ID" value="EHJ09288.1"/>
    <property type="molecule type" value="Genomic_DNA"/>
</dbReference>
<name>G5JEU7_CROWT</name>
<dbReference type="AlphaFoldDB" id="G5JEU7"/>
<organism evidence="2 3">
    <name type="scientific">Crocosphaera watsonii WH 0003</name>
    <dbReference type="NCBI Taxonomy" id="423471"/>
    <lineage>
        <taxon>Bacteria</taxon>
        <taxon>Bacillati</taxon>
        <taxon>Cyanobacteriota</taxon>
        <taxon>Cyanophyceae</taxon>
        <taxon>Oscillatoriophycideae</taxon>
        <taxon>Chroococcales</taxon>
        <taxon>Aphanothecaceae</taxon>
        <taxon>Crocosphaera</taxon>
    </lineage>
</organism>
<evidence type="ECO:0000313" key="3">
    <source>
        <dbReference type="Proteomes" id="UP000003477"/>
    </source>
</evidence>
<dbReference type="GeneID" id="88769231"/>
<feature type="compositionally biased region" description="Acidic residues" evidence="1">
    <location>
        <begin position="128"/>
        <end position="139"/>
    </location>
</feature>
<accession>G5JEU7</accession>
<gene>
    <name evidence="2" type="ORF">CWATWH0003_B284</name>
</gene>
<evidence type="ECO:0008006" key="4">
    <source>
        <dbReference type="Google" id="ProtNLM"/>
    </source>
</evidence>
<comment type="caution">
    <text evidence="2">The sequence shown here is derived from an EMBL/GenBank/DDBJ whole genome shotgun (WGS) entry which is preliminary data.</text>
</comment>
<feature type="compositionally biased region" description="Polar residues" evidence="1">
    <location>
        <begin position="114"/>
        <end position="127"/>
    </location>
</feature>
<dbReference type="RefSeq" id="WP_007313661.1">
    <property type="nucleotide sequence ID" value="NZ_AESD01001093.1"/>
</dbReference>
<dbReference type="PATRIC" id="fig|423471.3.peg.5550"/>
<evidence type="ECO:0000313" key="2">
    <source>
        <dbReference type="EMBL" id="EHJ09288.1"/>
    </source>
</evidence>
<reference evidence="2 3" key="1">
    <citation type="journal article" date="2011" name="Front. Microbiol.">
        <title>Two Strains of Crocosphaera watsonii with Highly Conserved Genomes are Distinguished by Strain-Specific Features.</title>
        <authorList>
            <person name="Bench S.R."/>
            <person name="Ilikchyan I.N."/>
            <person name="Tripp H.J."/>
            <person name="Zehr J.P."/>
        </authorList>
    </citation>
    <scope>NUCLEOTIDE SEQUENCE [LARGE SCALE GENOMIC DNA]</scope>
    <source>
        <strain evidence="2 3">WH 0003</strain>
    </source>
</reference>
<protein>
    <recommendedName>
        <fullName evidence="4">Single-stranded DNA-binding protein</fullName>
    </recommendedName>
</protein>
<proteinExistence type="predicted"/>
<evidence type="ECO:0000256" key="1">
    <source>
        <dbReference type="SAM" id="MobiDB-lite"/>
    </source>
</evidence>
<feature type="region of interest" description="Disordered" evidence="1">
    <location>
        <begin position="113"/>
        <end position="139"/>
    </location>
</feature>